<dbReference type="Proteomes" id="UP001283361">
    <property type="component" value="Unassembled WGS sequence"/>
</dbReference>
<accession>A0AAE1A8D7</accession>
<sequence>MLGFDVAATPYKTVGEFGEAKLTKFVWTETSHFITAPNFHDLTEESSKHDNRELNIVARAMRAATGGNGLPCRDTNTHILLRIIILVSCPSRVTRDRYLSI</sequence>
<dbReference type="AlphaFoldDB" id="A0AAE1A8D7"/>
<comment type="caution">
    <text evidence="1">The sequence shown here is derived from an EMBL/GenBank/DDBJ whole genome shotgun (WGS) entry which is preliminary data.</text>
</comment>
<dbReference type="EMBL" id="JAWDGP010002436">
    <property type="protein sequence ID" value="KAK3783144.1"/>
    <property type="molecule type" value="Genomic_DNA"/>
</dbReference>
<proteinExistence type="predicted"/>
<evidence type="ECO:0000313" key="1">
    <source>
        <dbReference type="EMBL" id="KAK3783144.1"/>
    </source>
</evidence>
<keyword evidence="2" id="KW-1185">Reference proteome</keyword>
<organism evidence="1 2">
    <name type="scientific">Elysia crispata</name>
    <name type="common">lettuce slug</name>
    <dbReference type="NCBI Taxonomy" id="231223"/>
    <lineage>
        <taxon>Eukaryota</taxon>
        <taxon>Metazoa</taxon>
        <taxon>Spiralia</taxon>
        <taxon>Lophotrochozoa</taxon>
        <taxon>Mollusca</taxon>
        <taxon>Gastropoda</taxon>
        <taxon>Heterobranchia</taxon>
        <taxon>Euthyneura</taxon>
        <taxon>Panpulmonata</taxon>
        <taxon>Sacoglossa</taxon>
        <taxon>Placobranchoidea</taxon>
        <taxon>Plakobranchidae</taxon>
        <taxon>Elysia</taxon>
    </lineage>
</organism>
<evidence type="ECO:0000313" key="2">
    <source>
        <dbReference type="Proteomes" id="UP001283361"/>
    </source>
</evidence>
<gene>
    <name evidence="1" type="ORF">RRG08_046938</name>
</gene>
<name>A0AAE1A8D7_9GAST</name>
<protein>
    <submittedName>
        <fullName evidence="1">Uncharacterized protein</fullName>
    </submittedName>
</protein>
<reference evidence="1" key="1">
    <citation type="journal article" date="2023" name="G3 (Bethesda)">
        <title>A reference genome for the long-term kleptoplast-retaining sea slug Elysia crispata morphotype clarki.</title>
        <authorList>
            <person name="Eastman K.E."/>
            <person name="Pendleton A.L."/>
            <person name="Shaikh M.A."/>
            <person name="Suttiyut T."/>
            <person name="Ogas R."/>
            <person name="Tomko P."/>
            <person name="Gavelis G."/>
            <person name="Widhalm J.R."/>
            <person name="Wisecaver J.H."/>
        </authorList>
    </citation>
    <scope>NUCLEOTIDE SEQUENCE</scope>
    <source>
        <strain evidence="1">ECLA1</strain>
    </source>
</reference>